<proteinExistence type="predicted"/>
<organism evidence="1 2">
    <name type="scientific">Gymnopus androsaceus JB14</name>
    <dbReference type="NCBI Taxonomy" id="1447944"/>
    <lineage>
        <taxon>Eukaryota</taxon>
        <taxon>Fungi</taxon>
        <taxon>Dikarya</taxon>
        <taxon>Basidiomycota</taxon>
        <taxon>Agaricomycotina</taxon>
        <taxon>Agaricomycetes</taxon>
        <taxon>Agaricomycetidae</taxon>
        <taxon>Agaricales</taxon>
        <taxon>Marasmiineae</taxon>
        <taxon>Omphalotaceae</taxon>
        <taxon>Gymnopus</taxon>
    </lineage>
</organism>
<evidence type="ECO:0000313" key="1">
    <source>
        <dbReference type="EMBL" id="KAE9383253.1"/>
    </source>
</evidence>
<reference evidence="1" key="1">
    <citation type="journal article" date="2019" name="Environ. Microbiol.">
        <title>Fungal ecological strategies reflected in gene transcription - a case study of two litter decomposers.</title>
        <authorList>
            <person name="Barbi F."/>
            <person name="Kohler A."/>
            <person name="Barry K."/>
            <person name="Baskaran P."/>
            <person name="Daum C."/>
            <person name="Fauchery L."/>
            <person name="Ihrmark K."/>
            <person name="Kuo A."/>
            <person name="LaButti K."/>
            <person name="Lipzen A."/>
            <person name="Morin E."/>
            <person name="Grigoriev I.V."/>
            <person name="Henrissat B."/>
            <person name="Lindahl B."/>
            <person name="Martin F."/>
        </authorList>
    </citation>
    <scope>NUCLEOTIDE SEQUENCE</scope>
    <source>
        <strain evidence="1">JB14</strain>
    </source>
</reference>
<sequence length="217" mass="24599">MVEPLPNELIDHVLENLYSDKATLKKCASVGKAWVRASQRGLFETIVLNGSYPSSTRGSVKTKLAWLIANEKPYLASYFRLLKVVDFYPNHPSSKEAAPWAAQVIQRLTEVNHILLEHCDEDIVPEFPLLREALYNIFDFPSVTRVTIRSCNYRKFVDLASLLSHAINLKALTVDNVRCLSTTSDFIPNLPPRSIKLDQFAASTGIEYLTPWFQQES</sequence>
<dbReference type="Proteomes" id="UP000799118">
    <property type="component" value="Unassembled WGS sequence"/>
</dbReference>
<gene>
    <name evidence="1" type="ORF">BT96DRAFT_1009464</name>
</gene>
<evidence type="ECO:0000313" key="2">
    <source>
        <dbReference type="Proteomes" id="UP000799118"/>
    </source>
</evidence>
<dbReference type="OrthoDB" id="3070253at2759"/>
<dbReference type="EMBL" id="ML770606">
    <property type="protein sequence ID" value="KAE9383253.1"/>
    <property type="molecule type" value="Genomic_DNA"/>
</dbReference>
<keyword evidence="2" id="KW-1185">Reference proteome</keyword>
<name>A0A6A4GCU0_9AGAR</name>
<accession>A0A6A4GCU0</accession>
<dbReference type="AlphaFoldDB" id="A0A6A4GCU0"/>
<protein>
    <recommendedName>
        <fullName evidence="3">F-box domain-containing protein</fullName>
    </recommendedName>
</protein>
<evidence type="ECO:0008006" key="3">
    <source>
        <dbReference type="Google" id="ProtNLM"/>
    </source>
</evidence>